<dbReference type="GO" id="GO:0019829">
    <property type="term" value="F:ATPase-coupled monoatomic cation transmembrane transporter activity"/>
    <property type="evidence" value="ECO:0007669"/>
    <property type="project" value="InterPro"/>
</dbReference>
<evidence type="ECO:0000256" key="12">
    <source>
        <dbReference type="RuleBase" id="RU362081"/>
    </source>
</evidence>
<comment type="subcellular location">
    <subcellularLocation>
        <location evidence="1">Cell membrane</location>
        <topology evidence="1">Multi-pass membrane protein</topology>
    </subcellularLocation>
</comment>
<keyword evidence="11 12" id="KW-0472">Membrane</keyword>
<dbReference type="InterPro" id="IPR008250">
    <property type="entry name" value="ATPase_P-typ_transduc_dom_A_sf"/>
</dbReference>
<dbReference type="Gene3D" id="3.40.50.1000">
    <property type="entry name" value="HAD superfamily/HAD-like"/>
    <property type="match status" value="1"/>
</dbReference>
<dbReference type="SFLD" id="SFLDF00027">
    <property type="entry name" value="p-type_atpase"/>
    <property type="match status" value="1"/>
</dbReference>
<dbReference type="InterPro" id="IPR051949">
    <property type="entry name" value="Cation_Transport_ATPase"/>
</dbReference>
<evidence type="ECO:0000256" key="8">
    <source>
        <dbReference type="ARBA" id="ARBA00022967"/>
    </source>
</evidence>
<feature type="transmembrane region" description="Helical" evidence="12">
    <location>
        <begin position="269"/>
        <end position="290"/>
    </location>
</feature>
<evidence type="ECO:0000256" key="10">
    <source>
        <dbReference type="ARBA" id="ARBA00023065"/>
    </source>
</evidence>
<evidence type="ECO:0000256" key="4">
    <source>
        <dbReference type="ARBA" id="ARBA00022723"/>
    </source>
</evidence>
<feature type="transmembrane region" description="Helical" evidence="12">
    <location>
        <begin position="242"/>
        <end position="263"/>
    </location>
</feature>
<evidence type="ECO:0000256" key="2">
    <source>
        <dbReference type="ARBA" id="ARBA00006024"/>
    </source>
</evidence>
<dbReference type="InterPro" id="IPR023298">
    <property type="entry name" value="ATPase_P-typ_TM_dom_sf"/>
</dbReference>
<dbReference type="SUPFAM" id="SSF81653">
    <property type="entry name" value="Calcium ATPase, transduction domain A"/>
    <property type="match status" value="1"/>
</dbReference>
<evidence type="ECO:0000313" key="14">
    <source>
        <dbReference type="EMBL" id="PRY83025.1"/>
    </source>
</evidence>
<keyword evidence="12" id="KW-1003">Cell membrane</keyword>
<evidence type="ECO:0000256" key="11">
    <source>
        <dbReference type="ARBA" id="ARBA00023136"/>
    </source>
</evidence>
<feature type="transmembrane region" description="Helical" evidence="12">
    <location>
        <begin position="572"/>
        <end position="596"/>
    </location>
</feature>
<dbReference type="InterPro" id="IPR018303">
    <property type="entry name" value="ATPase_P-typ_P_site"/>
</dbReference>
<dbReference type="FunFam" id="2.70.150.10:FF:000002">
    <property type="entry name" value="Copper-transporting ATPase 1, putative"/>
    <property type="match status" value="1"/>
</dbReference>
<dbReference type="GO" id="GO:0005886">
    <property type="term" value="C:plasma membrane"/>
    <property type="evidence" value="ECO:0007669"/>
    <property type="project" value="UniProtKB-SubCell"/>
</dbReference>
<dbReference type="InterPro" id="IPR001757">
    <property type="entry name" value="P_typ_ATPase"/>
</dbReference>
<evidence type="ECO:0000256" key="5">
    <source>
        <dbReference type="ARBA" id="ARBA00022741"/>
    </source>
</evidence>
<dbReference type="PROSITE" id="PS01229">
    <property type="entry name" value="COF_2"/>
    <property type="match status" value="1"/>
</dbReference>
<evidence type="ECO:0000256" key="9">
    <source>
        <dbReference type="ARBA" id="ARBA00022989"/>
    </source>
</evidence>
<dbReference type="RefSeq" id="WP_106192394.1">
    <property type="nucleotide sequence ID" value="NZ_PVTO01000007.1"/>
</dbReference>
<comment type="caution">
    <text evidence="14">The sequence shown here is derived from an EMBL/GenBank/DDBJ whole genome shotgun (WGS) entry which is preliminary data.</text>
</comment>
<name>A0A2T0W8K9_9LACT</name>
<dbReference type="PRINTS" id="PR00119">
    <property type="entry name" value="CATATPASE"/>
</dbReference>
<evidence type="ECO:0000259" key="13">
    <source>
        <dbReference type="Pfam" id="PF00122"/>
    </source>
</evidence>
<comment type="similarity">
    <text evidence="2 12">Belongs to the cation transport ATPase (P-type) (TC 3.A.3) family. Type IB subfamily.</text>
</comment>
<evidence type="ECO:0000256" key="6">
    <source>
        <dbReference type="ARBA" id="ARBA00022840"/>
    </source>
</evidence>
<keyword evidence="6 12" id="KW-0067">ATP-binding</keyword>
<keyword evidence="8" id="KW-1278">Translocase</keyword>
<evidence type="ECO:0000256" key="1">
    <source>
        <dbReference type="ARBA" id="ARBA00004651"/>
    </source>
</evidence>
<protein>
    <submittedName>
        <fullName evidence="14">Cd2+/Zn2+-exporting ATPase</fullName>
    </submittedName>
</protein>
<keyword evidence="5 12" id="KW-0547">Nucleotide-binding</keyword>
<dbReference type="Gene3D" id="2.70.150.10">
    <property type="entry name" value="Calcium-transporting ATPase, cytoplasmic transduction domain A"/>
    <property type="match status" value="1"/>
</dbReference>
<sequence length="625" mass="67323">MSVLFKYNKPMMLTVVSGLLIITGGVLRVLDYSPLDAVVFLASFLIGGYYQGREGITDLFKKRTLNVDILMILAAIGASVIGYWLEGALLIFIFSLSGSLEVYTMNKSKDAISSLMQMTPDMALRLNEDGTTEEIRTDQLSISDTVLVPKGSAVPIDGTLLSHYALIDESAISGESVPVSKSRGNEVIGGTLNAANAFKMEVTTEYSDTLFAKIIRLVDEAQGTPSQTATFIESIETTYVKLVLIFVPMMILFFQFVMGWGLTESFYRGMVLLTVASPCALMASASPATLSAISNGAKKGVLYKGGSYLENFSSVNAIAFDKTGTLTEGSFKVTDDWFSSGHDEKRVISIIIEMERQSSHPLAKAVIKHYSAEKLGVTSQIDVVNEVEGNGLIGIQGSDEYKIGKKAFVVTNEEDPAAVRALEREKEGKTVLYLSMNGVLIGFIALLDTPAAGAKETIAYFKEQGIHTFMITGDNQATGQSIGAMIGVEDVRANCLPDEKAELILELKEQFGTIVMVGDGINDAPALANASIGIAMGAGTDLAMESADVVLVQNDLSQLPYSHFLSKQLNRIILQNVIFSICVIIFLVSVNVLQLINLPLGVIGHEGSTILVILNGLRLLKPVKP</sequence>
<dbReference type="PRINTS" id="PR00941">
    <property type="entry name" value="CDATPASE"/>
</dbReference>
<dbReference type="OrthoDB" id="9813266at2"/>
<dbReference type="CDD" id="cd07551">
    <property type="entry name" value="P-type_ATPase_HM_ZosA_PfeT-like"/>
    <property type="match status" value="1"/>
</dbReference>
<organism evidence="14 15">
    <name type="scientific">Alkalibacterium olivapovliticus</name>
    <dbReference type="NCBI Taxonomy" id="99907"/>
    <lineage>
        <taxon>Bacteria</taxon>
        <taxon>Bacillati</taxon>
        <taxon>Bacillota</taxon>
        <taxon>Bacilli</taxon>
        <taxon>Lactobacillales</taxon>
        <taxon>Carnobacteriaceae</taxon>
        <taxon>Alkalibacterium</taxon>
    </lineage>
</organism>
<dbReference type="SUPFAM" id="SSF81665">
    <property type="entry name" value="Calcium ATPase, transmembrane domain M"/>
    <property type="match status" value="1"/>
</dbReference>
<reference evidence="14 15" key="1">
    <citation type="submission" date="2018-03" db="EMBL/GenBank/DDBJ databases">
        <title>Genomic Encyclopedia of Archaeal and Bacterial Type Strains, Phase II (KMG-II): from individual species to whole genera.</title>
        <authorList>
            <person name="Goeker M."/>
        </authorList>
    </citation>
    <scope>NUCLEOTIDE SEQUENCE [LARGE SCALE GENOMIC DNA]</scope>
    <source>
        <strain evidence="14 15">DSM 13175</strain>
    </source>
</reference>
<dbReference type="PROSITE" id="PS00154">
    <property type="entry name" value="ATPASE_E1_E2"/>
    <property type="match status" value="1"/>
</dbReference>
<dbReference type="PANTHER" id="PTHR43079:SF1">
    <property type="entry name" value="CADMIUM_ZINC-TRANSPORTING ATPASE HMA1, CHLOROPLASTIC-RELATED"/>
    <property type="match status" value="1"/>
</dbReference>
<dbReference type="Pfam" id="PF00702">
    <property type="entry name" value="Hydrolase"/>
    <property type="match status" value="1"/>
</dbReference>
<dbReference type="SFLD" id="SFLDG00002">
    <property type="entry name" value="C1.7:_P-type_atpase_like"/>
    <property type="match status" value="1"/>
</dbReference>
<dbReference type="EMBL" id="PVTO01000007">
    <property type="protein sequence ID" value="PRY83025.1"/>
    <property type="molecule type" value="Genomic_DNA"/>
</dbReference>
<feature type="transmembrane region" description="Helical" evidence="12">
    <location>
        <begin position="12"/>
        <end position="29"/>
    </location>
</feature>
<keyword evidence="4 12" id="KW-0479">Metal-binding</keyword>
<keyword evidence="10" id="KW-0813">Transport</keyword>
<dbReference type="SUPFAM" id="SSF56784">
    <property type="entry name" value="HAD-like"/>
    <property type="match status" value="1"/>
</dbReference>
<keyword evidence="15" id="KW-1185">Reference proteome</keyword>
<keyword evidence="9 12" id="KW-1133">Transmembrane helix</keyword>
<dbReference type="AlphaFoldDB" id="A0A2T0W8K9"/>
<accession>A0A2T0W8K9</accession>
<dbReference type="InterPro" id="IPR059000">
    <property type="entry name" value="ATPase_P-type_domA"/>
</dbReference>
<dbReference type="GO" id="GO:0016887">
    <property type="term" value="F:ATP hydrolysis activity"/>
    <property type="evidence" value="ECO:0007669"/>
    <property type="project" value="InterPro"/>
</dbReference>
<keyword evidence="3 12" id="KW-0812">Transmembrane</keyword>
<dbReference type="GO" id="GO:0046872">
    <property type="term" value="F:metal ion binding"/>
    <property type="evidence" value="ECO:0007669"/>
    <property type="project" value="UniProtKB-KW"/>
</dbReference>
<dbReference type="Pfam" id="PF00122">
    <property type="entry name" value="E1-E2_ATPase"/>
    <property type="match status" value="1"/>
</dbReference>
<dbReference type="GO" id="GO:0005524">
    <property type="term" value="F:ATP binding"/>
    <property type="evidence" value="ECO:0007669"/>
    <property type="project" value="UniProtKB-UniRule"/>
</dbReference>
<dbReference type="InterPro" id="IPR023214">
    <property type="entry name" value="HAD_sf"/>
</dbReference>
<evidence type="ECO:0000313" key="15">
    <source>
        <dbReference type="Proteomes" id="UP000238205"/>
    </source>
</evidence>
<dbReference type="Proteomes" id="UP000238205">
    <property type="component" value="Unassembled WGS sequence"/>
</dbReference>
<keyword evidence="7" id="KW-0460">Magnesium</keyword>
<dbReference type="InterPro" id="IPR023299">
    <property type="entry name" value="ATPase_P-typ_cyto_dom_N"/>
</dbReference>
<dbReference type="InterPro" id="IPR036412">
    <property type="entry name" value="HAD-like_sf"/>
</dbReference>
<gene>
    <name evidence="14" type="ORF">CLV38_107101</name>
</gene>
<keyword evidence="10" id="KW-0406">Ion transport</keyword>
<proteinExistence type="inferred from homology"/>
<feature type="domain" description="P-type ATPase A" evidence="13">
    <location>
        <begin position="118"/>
        <end position="218"/>
    </location>
</feature>
<dbReference type="SFLD" id="SFLDS00003">
    <property type="entry name" value="Haloacid_Dehalogenase"/>
    <property type="match status" value="1"/>
</dbReference>
<dbReference type="Gene3D" id="3.40.1110.10">
    <property type="entry name" value="Calcium-transporting ATPase, cytoplasmic domain N"/>
    <property type="match status" value="1"/>
</dbReference>
<evidence type="ECO:0000256" key="3">
    <source>
        <dbReference type="ARBA" id="ARBA00022692"/>
    </source>
</evidence>
<dbReference type="PANTHER" id="PTHR43079">
    <property type="entry name" value="PROBABLE CADMIUM/ZINC-TRANSPORTING ATPASE HMA1"/>
    <property type="match status" value="1"/>
</dbReference>
<evidence type="ECO:0000256" key="7">
    <source>
        <dbReference type="ARBA" id="ARBA00022842"/>
    </source>
</evidence>
<feature type="transmembrane region" description="Helical" evidence="12">
    <location>
        <begin position="64"/>
        <end position="83"/>
    </location>
</feature>
<dbReference type="InterPro" id="IPR027256">
    <property type="entry name" value="P-typ_ATPase_IB"/>
</dbReference>
<dbReference type="NCBIfam" id="TIGR01525">
    <property type="entry name" value="ATPase-IB_hvy"/>
    <property type="match status" value="1"/>
</dbReference>
<dbReference type="NCBIfam" id="TIGR01494">
    <property type="entry name" value="ATPase_P-type"/>
    <property type="match status" value="1"/>
</dbReference>
<dbReference type="InterPro" id="IPR044492">
    <property type="entry name" value="P_typ_ATPase_HD_dom"/>
</dbReference>